<evidence type="ECO:0000256" key="2">
    <source>
        <dbReference type="ARBA" id="ARBA00006269"/>
    </source>
</evidence>
<dbReference type="FunCoup" id="G8ZQK9">
    <property type="interactions" value="960"/>
</dbReference>
<feature type="domain" description="Orc1-like AAA ATPase" evidence="7">
    <location>
        <begin position="9"/>
        <end position="155"/>
    </location>
</feature>
<dbReference type="eggNOG" id="KOG2543">
    <property type="taxonomic scope" value="Eukaryota"/>
</dbReference>
<keyword evidence="4" id="KW-0547">Nucleotide-binding</keyword>
<feature type="domain" description="ORC5 lid" evidence="9">
    <location>
        <begin position="238"/>
        <end position="292"/>
    </location>
</feature>
<keyword evidence="3" id="KW-0235">DNA replication</keyword>
<evidence type="ECO:0000256" key="1">
    <source>
        <dbReference type="ARBA" id="ARBA00004123"/>
    </source>
</evidence>
<dbReference type="InterPro" id="IPR047088">
    <property type="entry name" value="ORC5_C"/>
</dbReference>
<evidence type="ECO:0000259" key="8">
    <source>
        <dbReference type="Pfam" id="PF14630"/>
    </source>
</evidence>
<comment type="similarity">
    <text evidence="2">Belongs to the ORC5 family.</text>
</comment>
<dbReference type="SUPFAM" id="SSF52540">
    <property type="entry name" value="P-loop containing nucleoside triphosphate hydrolases"/>
    <property type="match status" value="1"/>
</dbReference>
<comment type="subcellular location">
    <subcellularLocation>
        <location evidence="1">Nucleus</location>
    </subcellularLocation>
</comment>
<keyword evidence="11" id="KW-1185">Reference proteome</keyword>
<accession>G8ZQK9</accession>
<dbReference type="InterPro" id="IPR020796">
    <property type="entry name" value="ORC5"/>
</dbReference>
<evidence type="ECO:0000256" key="5">
    <source>
        <dbReference type="ARBA" id="ARBA00022840"/>
    </source>
</evidence>
<dbReference type="GO" id="GO:0030466">
    <property type="term" value="P:silent mating-type cassette heterochromatin formation"/>
    <property type="evidence" value="ECO:0007669"/>
    <property type="project" value="EnsemblFungi"/>
</dbReference>
<dbReference type="GeneID" id="11501914"/>
<dbReference type="EMBL" id="HE616744">
    <property type="protein sequence ID" value="CCE91496.1"/>
    <property type="molecule type" value="Genomic_DNA"/>
</dbReference>
<dbReference type="PANTHER" id="PTHR12705">
    <property type="entry name" value="ORIGIN RECOGNITION COMPLEX SUBUNIT 5"/>
    <property type="match status" value="1"/>
</dbReference>
<dbReference type="InterPro" id="IPR041664">
    <property type="entry name" value="AAA_16"/>
</dbReference>
<dbReference type="GO" id="GO:0031261">
    <property type="term" value="C:DNA replication preinitiation complex"/>
    <property type="evidence" value="ECO:0007669"/>
    <property type="project" value="EnsemblFungi"/>
</dbReference>
<dbReference type="Proteomes" id="UP000005627">
    <property type="component" value="Chromosome 3"/>
</dbReference>
<dbReference type="KEGG" id="tdl:TDEL_0C06070"/>
<name>G8ZQK9_TORDE</name>
<dbReference type="InParanoid" id="G8ZQK9"/>
<evidence type="ECO:0000256" key="4">
    <source>
        <dbReference type="ARBA" id="ARBA00022741"/>
    </source>
</evidence>
<evidence type="ECO:0000259" key="9">
    <source>
        <dbReference type="Pfam" id="PF21639"/>
    </source>
</evidence>
<proteinExistence type="inferred from homology"/>
<evidence type="ECO:0000256" key="3">
    <source>
        <dbReference type="ARBA" id="ARBA00022705"/>
    </source>
</evidence>
<dbReference type="STRING" id="1076872.G8ZQK9"/>
<dbReference type="InterPro" id="IPR027417">
    <property type="entry name" value="P-loop_NTPase"/>
</dbReference>
<dbReference type="GO" id="GO:0005664">
    <property type="term" value="C:nuclear origin of replication recognition complex"/>
    <property type="evidence" value="ECO:0007669"/>
    <property type="project" value="EnsemblFungi"/>
</dbReference>
<dbReference type="Pfam" id="PF13191">
    <property type="entry name" value="AAA_16"/>
    <property type="match status" value="1"/>
</dbReference>
<dbReference type="GO" id="GO:0006270">
    <property type="term" value="P:DNA replication initiation"/>
    <property type="evidence" value="ECO:0007669"/>
    <property type="project" value="EnsemblFungi"/>
</dbReference>
<keyword evidence="6" id="KW-0539">Nucleus</keyword>
<dbReference type="RefSeq" id="XP_003680707.1">
    <property type="nucleotide sequence ID" value="XM_003680659.1"/>
</dbReference>
<dbReference type="Gene3D" id="3.40.50.300">
    <property type="entry name" value="P-loop containing nucleotide triphosphate hydrolases"/>
    <property type="match status" value="1"/>
</dbReference>
<dbReference type="Pfam" id="PF21639">
    <property type="entry name" value="ORC5_lid"/>
    <property type="match status" value="1"/>
</dbReference>
<dbReference type="HOGENOM" id="CLU_028223_2_1_1"/>
<dbReference type="Gene3D" id="1.10.8.60">
    <property type="match status" value="1"/>
</dbReference>
<evidence type="ECO:0000313" key="11">
    <source>
        <dbReference type="Proteomes" id="UP000005627"/>
    </source>
</evidence>
<dbReference type="PANTHER" id="PTHR12705:SF0">
    <property type="entry name" value="ORIGIN RECOGNITION COMPLEX SUBUNIT 5"/>
    <property type="match status" value="1"/>
</dbReference>
<dbReference type="OrthoDB" id="365981at2759"/>
<organism evidence="10 11">
    <name type="scientific">Torulaspora delbrueckii</name>
    <name type="common">Yeast</name>
    <name type="synonym">Candida colliculosa</name>
    <dbReference type="NCBI Taxonomy" id="4950"/>
    <lineage>
        <taxon>Eukaryota</taxon>
        <taxon>Fungi</taxon>
        <taxon>Dikarya</taxon>
        <taxon>Ascomycota</taxon>
        <taxon>Saccharomycotina</taxon>
        <taxon>Saccharomycetes</taxon>
        <taxon>Saccharomycetales</taxon>
        <taxon>Saccharomycetaceae</taxon>
        <taxon>Torulaspora</taxon>
    </lineage>
</organism>
<dbReference type="Pfam" id="PF14630">
    <property type="entry name" value="ORC5_C"/>
    <property type="match status" value="1"/>
</dbReference>
<evidence type="ECO:0000259" key="7">
    <source>
        <dbReference type="Pfam" id="PF13191"/>
    </source>
</evidence>
<dbReference type="GO" id="GO:0005656">
    <property type="term" value="C:nuclear pre-replicative complex"/>
    <property type="evidence" value="ECO:0007669"/>
    <property type="project" value="EnsemblFungi"/>
</dbReference>
<feature type="domain" description="Origin recognition complex subunit 5 C-terminal" evidence="8">
    <location>
        <begin position="319"/>
        <end position="469"/>
    </location>
</feature>
<dbReference type="GO" id="GO:0003688">
    <property type="term" value="F:DNA replication origin binding"/>
    <property type="evidence" value="ECO:0007669"/>
    <property type="project" value="EnsemblFungi"/>
</dbReference>
<reference evidence="10 11" key="1">
    <citation type="journal article" date="2011" name="Proc. Natl. Acad. Sci. U.S.A.">
        <title>Evolutionary erosion of yeast sex chromosomes by mating-type switching accidents.</title>
        <authorList>
            <person name="Gordon J.L."/>
            <person name="Armisen D."/>
            <person name="Proux-Wera E."/>
            <person name="Oheigeartaigh S.S."/>
            <person name="Byrne K.P."/>
            <person name="Wolfe K.H."/>
        </authorList>
    </citation>
    <scope>NUCLEOTIDE SEQUENCE [LARGE SCALE GENOMIC DNA]</scope>
    <source>
        <strain evidence="11">ATCC 10662 / CBS 1146 / NBRC 0425 / NCYC 2629 / NRRL Y-866</strain>
    </source>
</reference>
<gene>
    <name evidence="10" type="primary">TDEL0C06070</name>
    <name evidence="10" type="ORF">TDEL_0C06070</name>
</gene>
<evidence type="ECO:0000256" key="6">
    <source>
        <dbReference type="ARBA" id="ARBA00023242"/>
    </source>
</evidence>
<dbReference type="GO" id="GO:0005524">
    <property type="term" value="F:ATP binding"/>
    <property type="evidence" value="ECO:0007669"/>
    <property type="project" value="EnsemblFungi"/>
</dbReference>
<keyword evidence="5" id="KW-0067">ATP-binding</keyword>
<dbReference type="AlphaFoldDB" id="G8ZQK9"/>
<dbReference type="GO" id="GO:0006267">
    <property type="term" value="P:pre-replicative complex assembly involved in nuclear cell cycle DNA replication"/>
    <property type="evidence" value="ECO:0007669"/>
    <property type="project" value="EnsemblFungi"/>
</dbReference>
<evidence type="ECO:0008006" key="12">
    <source>
        <dbReference type="Google" id="ProtNLM"/>
    </source>
</evidence>
<protein>
    <recommendedName>
        <fullName evidence="12">Orc1-like AAA ATPase domain-containing protein</fullName>
    </recommendedName>
</protein>
<sequence length="473" mass="54056">MSRPLEDVLFRDYQVKTLAAFLHSDPSFTPPNLVIQGQSSSGKTYTLKKFFEANDNLVNEWLEPIELVSWKPLMQAVFRKVQNGLKSLYPEISIQEHDPLDVEEPHLLVKLLHSLFSQYEEQGDRFSFFLICDGFDQLSDLDAALFRKFIKLHELLPSHSKVQLKFIYTIQESSFVEKYSSHCLPLIVFPRYTVNEVTDILIASKAEELVLSDALRARVISEEITECTDEEFLGVSVNFIRLIVQAFHSYTGNNISALNDLIDFKWETYAGSITKENIFDPLALYRAANSVFSSTGDTLSPEESDALDTTTESSQAYELSDISKYLLISAYLCSYSEPRFDSSVFSKKSHIKTGRSSYGRRKKMETNPRYLQPSIFPLERLLAIFQAIFPVERKAESGSLAFLKEEPLIKANVEVFQNLAELHSLKLISTTVGRNIDFLNYKIKWRVNVPWEIINEVGKSVDFDVGQYFGGQE</sequence>
<evidence type="ECO:0000313" key="10">
    <source>
        <dbReference type="EMBL" id="CCE91496.1"/>
    </source>
</evidence>
<dbReference type="InterPro" id="IPR048866">
    <property type="entry name" value="ORC5_lid"/>
</dbReference>